<organism evidence="1">
    <name type="scientific">Anguilla anguilla</name>
    <name type="common">European freshwater eel</name>
    <name type="synonym">Muraena anguilla</name>
    <dbReference type="NCBI Taxonomy" id="7936"/>
    <lineage>
        <taxon>Eukaryota</taxon>
        <taxon>Metazoa</taxon>
        <taxon>Chordata</taxon>
        <taxon>Craniata</taxon>
        <taxon>Vertebrata</taxon>
        <taxon>Euteleostomi</taxon>
        <taxon>Actinopterygii</taxon>
        <taxon>Neopterygii</taxon>
        <taxon>Teleostei</taxon>
        <taxon>Anguilliformes</taxon>
        <taxon>Anguillidae</taxon>
        <taxon>Anguilla</taxon>
    </lineage>
</organism>
<proteinExistence type="predicted"/>
<evidence type="ECO:0000313" key="1">
    <source>
        <dbReference type="EMBL" id="JAI00479.1"/>
    </source>
</evidence>
<sequence>MSMAATALAKTVTRR</sequence>
<reference evidence="1" key="2">
    <citation type="journal article" date="2015" name="Fish Shellfish Immunol.">
        <title>Early steps in the European eel (Anguilla anguilla)-Vibrio vulnificus interaction in the gills: Role of the RtxA13 toxin.</title>
        <authorList>
            <person name="Callol A."/>
            <person name="Pajuelo D."/>
            <person name="Ebbesson L."/>
            <person name="Teles M."/>
            <person name="MacKenzie S."/>
            <person name="Amaro C."/>
        </authorList>
    </citation>
    <scope>NUCLEOTIDE SEQUENCE</scope>
</reference>
<reference evidence="1" key="1">
    <citation type="submission" date="2014-11" db="EMBL/GenBank/DDBJ databases">
        <authorList>
            <person name="Amaro Gonzalez C."/>
        </authorList>
    </citation>
    <scope>NUCLEOTIDE SEQUENCE</scope>
</reference>
<dbReference type="EMBL" id="GBXM01008099">
    <property type="protein sequence ID" value="JAI00479.1"/>
    <property type="molecule type" value="Transcribed_RNA"/>
</dbReference>
<name>A0A0E9XFM3_ANGAN</name>
<protein>
    <submittedName>
        <fullName evidence="1">Uncharacterized protein</fullName>
    </submittedName>
</protein>
<accession>A0A0E9XFM3</accession>